<sequence length="192" mass="22622">MNLKRGILAMLTRIKWFAVLIIFFLVLSLFYGFEYYNQKQKADELLYELINQNEIVKEAELYHEGELIIISAQSGYVKNLQYAESNIEKDIKRTLGDRDFELEFKDNRNDFLEEVYYRAHYSLQEALVKGNYMEMAQVIEEVMGEYEIDHYNLIVGEDALYFQLKSGNNFLYEKLPRVSCKILTSGGESDIQ</sequence>
<comment type="caution">
    <text evidence="1">The sequence shown here is derived from an EMBL/GenBank/DDBJ whole genome shotgun (WGS) entry which is preliminary data.</text>
</comment>
<gene>
    <name evidence="1" type="ORF">D5R97_06060</name>
</gene>
<evidence type="ECO:0000313" key="1">
    <source>
        <dbReference type="EMBL" id="RQD75413.1"/>
    </source>
</evidence>
<dbReference type="Proteomes" id="UP000285138">
    <property type="component" value="Unassembled WGS sequence"/>
</dbReference>
<name>A0A424YDB1_9FIRM</name>
<organism evidence="1 2">
    <name type="scientific">Candidatus Syntrophonatronum acetioxidans</name>
    <dbReference type="NCBI Taxonomy" id="1795816"/>
    <lineage>
        <taxon>Bacteria</taxon>
        <taxon>Bacillati</taxon>
        <taxon>Bacillota</taxon>
        <taxon>Clostridia</taxon>
        <taxon>Eubacteriales</taxon>
        <taxon>Syntrophomonadaceae</taxon>
        <taxon>Candidatus Syntrophonatronum</taxon>
    </lineage>
</organism>
<evidence type="ECO:0000313" key="2">
    <source>
        <dbReference type="Proteomes" id="UP000285138"/>
    </source>
</evidence>
<reference evidence="1 2" key="1">
    <citation type="submission" date="2018-08" db="EMBL/GenBank/DDBJ databases">
        <title>The metabolism and importance of syntrophic acetate oxidation coupled to methane or sulfide production in haloalkaline environments.</title>
        <authorList>
            <person name="Timmers P.H.A."/>
            <person name="Vavourakis C.D."/>
            <person name="Sorokin D.Y."/>
            <person name="Sinninghe Damste J.S."/>
            <person name="Muyzer G."/>
            <person name="Stams A.J.M."/>
            <person name="Plugge C.M."/>
        </authorList>
    </citation>
    <scope>NUCLEOTIDE SEQUENCE [LARGE SCALE GENOMIC DNA]</scope>
    <source>
        <strain evidence="1">MSAO_Bac1</strain>
    </source>
</reference>
<dbReference type="AlphaFoldDB" id="A0A424YDB1"/>
<proteinExistence type="predicted"/>
<protein>
    <submittedName>
        <fullName evidence="1">Uncharacterized protein</fullName>
    </submittedName>
</protein>
<accession>A0A424YDB1</accession>
<dbReference type="EMBL" id="QZAA01000160">
    <property type="protein sequence ID" value="RQD75413.1"/>
    <property type="molecule type" value="Genomic_DNA"/>
</dbReference>